<dbReference type="Proteomes" id="UP000186132">
    <property type="component" value="Unassembled WGS sequence"/>
</dbReference>
<dbReference type="GO" id="GO:0016841">
    <property type="term" value="F:ammonia-lyase activity"/>
    <property type="evidence" value="ECO:0007669"/>
    <property type="project" value="UniProtKB-ARBA"/>
</dbReference>
<organism evidence="2 3">
    <name type="scientific">Jatrophihabitans endophyticus</name>
    <dbReference type="NCBI Taxonomy" id="1206085"/>
    <lineage>
        <taxon>Bacteria</taxon>
        <taxon>Bacillati</taxon>
        <taxon>Actinomycetota</taxon>
        <taxon>Actinomycetes</taxon>
        <taxon>Jatrophihabitantales</taxon>
        <taxon>Jatrophihabitantaceae</taxon>
        <taxon>Jatrophihabitans</taxon>
    </lineage>
</organism>
<accession>A0A1M5C3E2</accession>
<dbReference type="InterPro" id="IPR001106">
    <property type="entry name" value="Aromatic_Lyase"/>
</dbReference>
<keyword evidence="1 2" id="KW-0456">Lyase</keyword>
<gene>
    <name evidence="2" type="ORF">SAMN05443575_0090</name>
</gene>
<dbReference type="EMBL" id="FQVU01000001">
    <property type="protein sequence ID" value="SHF49293.1"/>
    <property type="molecule type" value="Genomic_DNA"/>
</dbReference>
<evidence type="ECO:0000256" key="1">
    <source>
        <dbReference type="ARBA" id="ARBA00023239"/>
    </source>
</evidence>
<sequence length="486" mass="50816">MNTIRVDGQHLSVDELVPLAGGPLRVSVTDEARDRVRRSHEWAVRLSDERPMYGRSTGVGANREVRIEPSVAAAQALLTSHATSAGPPRSPDRVRALLLVRLNQLCAGGSGVSPLVVDELARLICDDALPVIHEHAGVGTADLSALAATALAVQEHSRGHLVEPLLLGPDDALPFLSSNAAALADAGLALSRYSRAARSGLAVAALSFDALGGNIEAFSRAVERVTPMLGARATCRAMRALIGSEASHALRIQDPYGLRALPQSHGVLLDSLAALRDAVDAYVNAPSENPVVLPDGAVAHHGGFHASYLSVASDTVRNAAVQSAQLALHRLTYLSEPQHTGLTPFLGDGTPGASGVMLVEYVAASALGDLRAAAAPAAVQTTSLSRGAEDTASFASLAARQLLDSAESYELLVAAELLNAVRAHRLRGRAPDGPLRDVLAACAGLADDHRDRDLTADLETARTLIAPLTEFVDLQLPDTSWENDLG</sequence>
<evidence type="ECO:0000313" key="2">
    <source>
        <dbReference type="EMBL" id="SHF49293.1"/>
    </source>
</evidence>
<name>A0A1M5C3E2_9ACTN</name>
<reference evidence="2 3" key="1">
    <citation type="submission" date="2016-11" db="EMBL/GenBank/DDBJ databases">
        <authorList>
            <person name="Jaros S."/>
            <person name="Januszkiewicz K."/>
            <person name="Wedrychowicz H."/>
        </authorList>
    </citation>
    <scope>NUCLEOTIDE SEQUENCE [LARGE SCALE GENOMIC DNA]</scope>
    <source>
        <strain evidence="2 3">DSM 45627</strain>
    </source>
</reference>
<dbReference type="RefSeq" id="WP_073384625.1">
    <property type="nucleotide sequence ID" value="NZ_FQVU01000001.1"/>
</dbReference>
<dbReference type="PANTHER" id="PTHR10362">
    <property type="entry name" value="HISTIDINE AMMONIA-LYASE"/>
    <property type="match status" value="1"/>
</dbReference>
<dbReference type="STRING" id="1206085.SAMN05443575_0090"/>
<dbReference type="Gene3D" id="1.20.200.10">
    <property type="entry name" value="Fumarase/aspartase (Central domain)"/>
    <property type="match status" value="1"/>
</dbReference>
<proteinExistence type="predicted"/>
<keyword evidence="3" id="KW-1185">Reference proteome</keyword>
<dbReference type="InterPro" id="IPR008948">
    <property type="entry name" value="L-Aspartase-like"/>
</dbReference>
<evidence type="ECO:0000313" key="3">
    <source>
        <dbReference type="Proteomes" id="UP000186132"/>
    </source>
</evidence>
<dbReference type="Pfam" id="PF00221">
    <property type="entry name" value="Lyase_aromatic"/>
    <property type="match status" value="1"/>
</dbReference>
<protein>
    <submittedName>
        <fullName evidence="2">Histidine ammonia-lyase</fullName>
    </submittedName>
</protein>
<dbReference type="OrthoDB" id="3278073at2"/>
<dbReference type="AlphaFoldDB" id="A0A1M5C3E2"/>
<dbReference type="SUPFAM" id="SSF48557">
    <property type="entry name" value="L-aspartase-like"/>
    <property type="match status" value="1"/>
</dbReference>